<comment type="caution">
    <text evidence="1">The sequence shown here is derived from an EMBL/GenBank/DDBJ whole genome shotgun (WGS) entry which is preliminary data.</text>
</comment>
<organism evidence="1">
    <name type="scientific">termite gut metagenome</name>
    <dbReference type="NCBI Taxonomy" id="433724"/>
    <lineage>
        <taxon>unclassified sequences</taxon>
        <taxon>metagenomes</taxon>
        <taxon>organismal metagenomes</taxon>
    </lineage>
</organism>
<accession>A0A5J4Q0N9</accession>
<evidence type="ECO:0000313" key="1">
    <source>
        <dbReference type="EMBL" id="KAA6315267.1"/>
    </source>
</evidence>
<dbReference type="AlphaFoldDB" id="A0A5J4Q0N9"/>
<sequence length="98" mass="11779">MNYSIELQDEGGKETTIIVKGKRNNQILFEENFDYSDENKCPLRLYLLKEHFMRKYFAERKTLAVMSIRKLLRNIMERSKFMANPDYKTIDKSNTFNL</sequence>
<protein>
    <submittedName>
        <fullName evidence="1">Uncharacterized protein</fullName>
    </submittedName>
</protein>
<dbReference type="EMBL" id="SNRY01005317">
    <property type="protein sequence ID" value="KAA6315267.1"/>
    <property type="molecule type" value="Genomic_DNA"/>
</dbReference>
<gene>
    <name evidence="1" type="ORF">EZS27_034248</name>
</gene>
<reference evidence="1" key="1">
    <citation type="submission" date="2019-03" db="EMBL/GenBank/DDBJ databases">
        <title>Single cell metagenomics reveals metabolic interactions within the superorganism composed of flagellate Streblomastix strix and complex community of Bacteroidetes bacteria on its surface.</title>
        <authorList>
            <person name="Treitli S.C."/>
            <person name="Kolisko M."/>
            <person name="Husnik F."/>
            <person name="Keeling P."/>
            <person name="Hampl V."/>
        </authorList>
    </citation>
    <scope>NUCLEOTIDE SEQUENCE</scope>
    <source>
        <strain evidence="1">STM</strain>
    </source>
</reference>
<name>A0A5J4Q0N9_9ZZZZ</name>
<proteinExistence type="predicted"/>